<comment type="similarity">
    <text evidence="1">Belongs to the PPR family. PCMP-H subfamily.</text>
</comment>
<dbReference type="NCBIfam" id="TIGR00756">
    <property type="entry name" value="PPR"/>
    <property type="match status" value="3"/>
</dbReference>
<feature type="non-terminal residue" evidence="5">
    <location>
        <position position="527"/>
    </location>
</feature>
<dbReference type="FunFam" id="1.25.40.10:FF:000404">
    <property type="entry name" value="Pentatricopeptide repeat-containing protein chloroplastic"/>
    <property type="match status" value="1"/>
</dbReference>
<dbReference type="Proteomes" id="UP000653305">
    <property type="component" value="Unassembled WGS sequence"/>
</dbReference>
<dbReference type="PANTHER" id="PTHR47926:SF461">
    <property type="entry name" value="PENTATRICOPEPTIDE REPEAT SUPERFAMILY PROTEIN"/>
    <property type="match status" value="1"/>
</dbReference>
<dbReference type="Pfam" id="PF01535">
    <property type="entry name" value="PPR"/>
    <property type="match status" value="2"/>
</dbReference>
<dbReference type="FunFam" id="1.25.40.10:FF:000427">
    <property type="entry name" value="Pentatricopeptide repeat-containing protein chloroplastic"/>
    <property type="match status" value="1"/>
</dbReference>
<feature type="repeat" description="PPR" evidence="3">
    <location>
        <begin position="268"/>
        <end position="302"/>
    </location>
</feature>
<organism evidence="5 6">
    <name type="scientific">Phtheirospermum japonicum</name>
    <dbReference type="NCBI Taxonomy" id="374723"/>
    <lineage>
        <taxon>Eukaryota</taxon>
        <taxon>Viridiplantae</taxon>
        <taxon>Streptophyta</taxon>
        <taxon>Embryophyta</taxon>
        <taxon>Tracheophyta</taxon>
        <taxon>Spermatophyta</taxon>
        <taxon>Magnoliopsida</taxon>
        <taxon>eudicotyledons</taxon>
        <taxon>Gunneridae</taxon>
        <taxon>Pentapetalae</taxon>
        <taxon>asterids</taxon>
        <taxon>lamiids</taxon>
        <taxon>Lamiales</taxon>
        <taxon>Orobanchaceae</taxon>
        <taxon>Orobanchaceae incertae sedis</taxon>
        <taxon>Phtheirospermum</taxon>
    </lineage>
</organism>
<dbReference type="GO" id="GO:0008270">
    <property type="term" value="F:zinc ion binding"/>
    <property type="evidence" value="ECO:0007669"/>
    <property type="project" value="InterPro"/>
</dbReference>
<name>A0A830BLR5_9LAMI</name>
<dbReference type="EMBL" id="BMAC01000153">
    <property type="protein sequence ID" value="GFP87736.1"/>
    <property type="molecule type" value="Genomic_DNA"/>
</dbReference>
<sequence>FTLSKILCFAAYRNIHYAKTLLSQIPHPTIFSYNTVMRGLLLQTPPSPEPISLFRKLLRRNFPTSNTFTLSFVLKCCSMLAASEEGKQVHKHAIVSGLGDNLFVRTSLLNFYTKCDEIGLGRKVFDEMPDRNVVVWSAMIGGYARAGLVNEALGLFREMQKGGVEPDGVTMVGVVSACAMAGALDLGKWVHEFMGRKGIKNDLEVSTALVNMYAKCGCVEKAWEVFAAMPVKDAKAWSSMIVGFAIHGLAVEALETFAKMEEAKVEPNHVTLIGVLSACAHGGLVADGQKYWSTMVESGIEPSMEHYGCMVDLFCRANKIDQAYEFVENMPIAPNPAIWRTLLANCKKNKMLDKGEIVANHLLQLEPLNAENYILLSSLYASLSEWVKMSNVRRQMKDRGIRAVPGCSSIEINGHVHEFVMGNWSHPEAKDIKGIIREVSERVKLAGHEPWIASVLQNHSERLAIAYGLLKTKAPVVIRVVKNLRVCVDCHEVTKTISKLYGRDIVVRDRIRFHKFVDGVCSCQDFW</sequence>
<dbReference type="InterPro" id="IPR011990">
    <property type="entry name" value="TPR-like_helical_dom_sf"/>
</dbReference>
<evidence type="ECO:0000313" key="5">
    <source>
        <dbReference type="EMBL" id="GFP87736.1"/>
    </source>
</evidence>
<gene>
    <name evidence="5" type="ORF">PHJA_000917300</name>
</gene>
<dbReference type="GO" id="GO:0003723">
    <property type="term" value="F:RNA binding"/>
    <property type="evidence" value="ECO:0007669"/>
    <property type="project" value="InterPro"/>
</dbReference>
<feature type="domain" description="DYW" evidence="4">
    <location>
        <begin position="454"/>
        <end position="527"/>
    </location>
</feature>
<evidence type="ECO:0000313" key="6">
    <source>
        <dbReference type="Proteomes" id="UP000653305"/>
    </source>
</evidence>
<comment type="caution">
    <text evidence="5">The sequence shown here is derived from an EMBL/GenBank/DDBJ whole genome shotgun (WGS) entry which is preliminary data.</text>
</comment>
<evidence type="ECO:0000256" key="3">
    <source>
        <dbReference type="PROSITE-ProRule" id="PRU00708"/>
    </source>
</evidence>
<feature type="repeat" description="PPR" evidence="3">
    <location>
        <begin position="233"/>
        <end position="267"/>
    </location>
</feature>
<dbReference type="PANTHER" id="PTHR47926">
    <property type="entry name" value="PENTATRICOPEPTIDE REPEAT-CONTAINING PROTEIN"/>
    <property type="match status" value="1"/>
</dbReference>
<accession>A0A830BLR5</accession>
<evidence type="ECO:0000256" key="1">
    <source>
        <dbReference type="ARBA" id="ARBA00006643"/>
    </source>
</evidence>
<dbReference type="Gene3D" id="1.25.40.10">
    <property type="entry name" value="Tetratricopeptide repeat domain"/>
    <property type="match status" value="3"/>
</dbReference>
<proteinExistence type="inferred from homology"/>
<dbReference type="Pfam" id="PF20431">
    <property type="entry name" value="E_motif"/>
    <property type="match status" value="1"/>
</dbReference>
<dbReference type="InterPro" id="IPR032867">
    <property type="entry name" value="DYW_dom"/>
</dbReference>
<dbReference type="GO" id="GO:0009451">
    <property type="term" value="P:RNA modification"/>
    <property type="evidence" value="ECO:0007669"/>
    <property type="project" value="InterPro"/>
</dbReference>
<dbReference type="InterPro" id="IPR046848">
    <property type="entry name" value="E_motif"/>
</dbReference>
<dbReference type="OrthoDB" id="185373at2759"/>
<dbReference type="AlphaFoldDB" id="A0A830BLR5"/>
<evidence type="ECO:0000256" key="2">
    <source>
        <dbReference type="ARBA" id="ARBA00022737"/>
    </source>
</evidence>
<reference evidence="5" key="1">
    <citation type="submission" date="2020-07" db="EMBL/GenBank/DDBJ databases">
        <title>Ethylene signaling mediates host invasion by parasitic plants.</title>
        <authorList>
            <person name="Yoshida S."/>
        </authorList>
    </citation>
    <scope>NUCLEOTIDE SEQUENCE</scope>
    <source>
        <strain evidence="5">Okayama</strain>
    </source>
</reference>
<dbReference type="Pfam" id="PF12854">
    <property type="entry name" value="PPR_1"/>
    <property type="match status" value="1"/>
</dbReference>
<feature type="repeat" description="PPR" evidence="3">
    <location>
        <begin position="132"/>
        <end position="166"/>
    </location>
</feature>
<dbReference type="InterPro" id="IPR002885">
    <property type="entry name" value="PPR_rpt"/>
</dbReference>
<keyword evidence="6" id="KW-1185">Reference proteome</keyword>
<keyword evidence="2" id="KW-0677">Repeat</keyword>
<evidence type="ECO:0000259" key="4">
    <source>
        <dbReference type="Pfam" id="PF14432"/>
    </source>
</evidence>
<dbReference type="PROSITE" id="PS51375">
    <property type="entry name" value="PPR"/>
    <property type="match status" value="3"/>
</dbReference>
<dbReference type="Pfam" id="PF14432">
    <property type="entry name" value="DYW_deaminase"/>
    <property type="match status" value="1"/>
</dbReference>
<dbReference type="InterPro" id="IPR046960">
    <property type="entry name" value="PPR_At4g14850-like_plant"/>
</dbReference>
<dbReference type="Pfam" id="PF13041">
    <property type="entry name" value="PPR_2"/>
    <property type="match status" value="1"/>
</dbReference>
<protein>
    <submittedName>
        <fullName evidence="5">Pentatricopeptide repeat-containing protein at5g48910</fullName>
    </submittedName>
</protein>